<feature type="transmembrane region" description="Helical" evidence="7">
    <location>
        <begin position="9"/>
        <end position="36"/>
    </location>
</feature>
<dbReference type="InterPro" id="IPR001958">
    <property type="entry name" value="Tet-R_TetA/multi-R_MdtG-like"/>
</dbReference>
<feature type="transmembrane region" description="Helical" evidence="7">
    <location>
        <begin position="163"/>
        <end position="183"/>
    </location>
</feature>
<feature type="domain" description="Major facilitator superfamily (MFS) profile" evidence="8">
    <location>
        <begin position="7"/>
        <end position="391"/>
    </location>
</feature>
<comment type="subcellular location">
    <subcellularLocation>
        <location evidence="1">Cell membrane</location>
        <topology evidence="1">Multi-pass membrane protein</topology>
    </subcellularLocation>
</comment>
<evidence type="ECO:0000256" key="4">
    <source>
        <dbReference type="ARBA" id="ARBA00022692"/>
    </source>
</evidence>
<keyword evidence="10" id="KW-1185">Reference proteome</keyword>
<dbReference type="PRINTS" id="PR01035">
    <property type="entry name" value="TCRTETA"/>
</dbReference>
<name>A0ABV5ADL2_9BACL</name>
<keyword evidence="3" id="KW-1003">Cell membrane</keyword>
<evidence type="ECO:0000313" key="9">
    <source>
        <dbReference type="EMBL" id="MFB5190141.1"/>
    </source>
</evidence>
<feature type="transmembrane region" description="Helical" evidence="7">
    <location>
        <begin position="210"/>
        <end position="235"/>
    </location>
</feature>
<evidence type="ECO:0000313" key="10">
    <source>
        <dbReference type="Proteomes" id="UP001579974"/>
    </source>
</evidence>
<evidence type="ECO:0000259" key="8">
    <source>
        <dbReference type="PROSITE" id="PS50850"/>
    </source>
</evidence>
<organism evidence="9 10">
    <name type="scientific">Alicyclobacillus fastidiosus</name>
    <dbReference type="NCBI Taxonomy" id="392011"/>
    <lineage>
        <taxon>Bacteria</taxon>
        <taxon>Bacillati</taxon>
        <taxon>Bacillota</taxon>
        <taxon>Bacilli</taxon>
        <taxon>Bacillales</taxon>
        <taxon>Alicyclobacillaceae</taxon>
        <taxon>Alicyclobacillus</taxon>
    </lineage>
</organism>
<keyword evidence="5 7" id="KW-1133">Transmembrane helix</keyword>
<dbReference type="PROSITE" id="PS50850">
    <property type="entry name" value="MFS"/>
    <property type="match status" value="1"/>
</dbReference>
<dbReference type="InterPro" id="IPR036259">
    <property type="entry name" value="MFS_trans_sf"/>
</dbReference>
<feature type="transmembrane region" description="Helical" evidence="7">
    <location>
        <begin position="308"/>
        <end position="326"/>
    </location>
</feature>
<dbReference type="EMBL" id="JBDXSU010000005">
    <property type="protein sequence ID" value="MFB5190141.1"/>
    <property type="molecule type" value="Genomic_DNA"/>
</dbReference>
<comment type="caution">
    <text evidence="9">The sequence shown here is derived from an EMBL/GenBank/DDBJ whole genome shotgun (WGS) entry which is preliminary data.</text>
</comment>
<evidence type="ECO:0000256" key="6">
    <source>
        <dbReference type="ARBA" id="ARBA00023136"/>
    </source>
</evidence>
<feature type="transmembrane region" description="Helical" evidence="7">
    <location>
        <begin position="42"/>
        <end position="64"/>
    </location>
</feature>
<dbReference type="InterPro" id="IPR011701">
    <property type="entry name" value="MFS"/>
</dbReference>
<evidence type="ECO:0000256" key="2">
    <source>
        <dbReference type="ARBA" id="ARBA00022448"/>
    </source>
</evidence>
<feature type="transmembrane region" description="Helical" evidence="7">
    <location>
        <begin position="130"/>
        <end position="151"/>
    </location>
</feature>
<dbReference type="Pfam" id="PF07690">
    <property type="entry name" value="MFS_1"/>
    <property type="match status" value="1"/>
</dbReference>
<accession>A0ABV5ADL2</accession>
<proteinExistence type="predicted"/>
<gene>
    <name evidence="9" type="ORF">KKP3000_003585</name>
</gene>
<dbReference type="RefSeq" id="WP_275473802.1">
    <property type="nucleotide sequence ID" value="NZ_CP162940.1"/>
</dbReference>
<feature type="transmembrane region" description="Helical" evidence="7">
    <location>
        <begin position="279"/>
        <end position="296"/>
    </location>
</feature>
<protein>
    <submittedName>
        <fullName evidence="9">MFS transporter</fullName>
    </submittedName>
</protein>
<keyword evidence="4 7" id="KW-0812">Transmembrane</keyword>
<keyword evidence="2" id="KW-0813">Transport</keyword>
<dbReference type="PANTHER" id="PTHR43414:SF6">
    <property type="entry name" value="MULTIDRUG RESISTANCE PROTEIN MDTG"/>
    <property type="match status" value="1"/>
</dbReference>
<evidence type="ECO:0000256" key="5">
    <source>
        <dbReference type="ARBA" id="ARBA00022989"/>
    </source>
</evidence>
<dbReference type="InterPro" id="IPR020846">
    <property type="entry name" value="MFS_dom"/>
</dbReference>
<feature type="transmembrane region" description="Helical" evidence="7">
    <location>
        <begin position="76"/>
        <end position="95"/>
    </location>
</feature>
<dbReference type="PANTHER" id="PTHR43414">
    <property type="entry name" value="MULTIDRUG RESISTANCE PROTEIN MDTG"/>
    <property type="match status" value="1"/>
</dbReference>
<reference evidence="9 10" key="1">
    <citation type="journal article" date="2024" name="Int. J. Mol. Sci.">
        <title>Exploration of Alicyclobacillus spp. Genome in Search of Antibiotic Resistance.</title>
        <authorList>
            <person name="Bucka-Kolendo J."/>
            <person name="Kiousi D.E."/>
            <person name="Dekowska A."/>
            <person name="Mikolajczuk-Szczyrba A."/>
            <person name="Karadedos D.M."/>
            <person name="Michael P."/>
            <person name="Galanis A."/>
            <person name="Sokolowska B."/>
        </authorList>
    </citation>
    <scope>NUCLEOTIDE SEQUENCE [LARGE SCALE GENOMIC DNA]</scope>
    <source>
        <strain evidence="9 10">KKP 3000</strain>
    </source>
</reference>
<dbReference type="Proteomes" id="UP001579974">
    <property type="component" value="Unassembled WGS sequence"/>
</dbReference>
<feature type="transmembrane region" description="Helical" evidence="7">
    <location>
        <begin position="247"/>
        <end position="267"/>
    </location>
</feature>
<dbReference type="Gene3D" id="1.20.1250.20">
    <property type="entry name" value="MFS general substrate transporter like domains"/>
    <property type="match status" value="2"/>
</dbReference>
<dbReference type="SUPFAM" id="SSF103473">
    <property type="entry name" value="MFS general substrate transporter"/>
    <property type="match status" value="1"/>
</dbReference>
<feature type="transmembrane region" description="Helical" evidence="7">
    <location>
        <begin position="101"/>
        <end position="123"/>
    </location>
</feature>
<evidence type="ECO:0000256" key="1">
    <source>
        <dbReference type="ARBA" id="ARBA00004651"/>
    </source>
</evidence>
<keyword evidence="6 7" id="KW-0472">Membrane</keyword>
<evidence type="ECO:0000256" key="7">
    <source>
        <dbReference type="SAM" id="Phobius"/>
    </source>
</evidence>
<sequence>MEVWKRNLVILWIGSFITSASFSMVIPFLSLFLTQIGVHSHLALWSGALYSAAFLAGAIASPYWGSLADRYGRKPMIVRAGIALFLVYVLTAFVTNPYELLGLRLMQGLLSGYIPGAIALVGTNTPEKRVGFALSMISAATATGGIVGPLIGGVIARIWSNRIAFASAGVLVALSTILVILWVREEKFVPAAHRSSVVGAFRDAVHNKPLLSALMLNMFTAFSIMTVEPVITLYIAQLNHSTTNASFIAGIVFSISGIASVVFAPVWGRFADKIGFTKVLLFGLFGGAVWTFMQLPFHNVFAFAGVRFIYGAFFCAVFPAINGLVVKSTDPDFRGRAFGLNQTANQIGNMLGPTVGGLVADVLSIHGVFWVTGALLTGVSITTVLFTKSTLTSTPSAVHREST</sequence>
<evidence type="ECO:0000256" key="3">
    <source>
        <dbReference type="ARBA" id="ARBA00022475"/>
    </source>
</evidence>